<protein>
    <submittedName>
        <fullName evidence="1">Uncharacterized protein</fullName>
    </submittedName>
</protein>
<gene>
    <name evidence="1" type="ORF">CRG98_001461</name>
</gene>
<sequence length="83" mass="9064">MDDGGQPTITDLPPLLFEEREIGGGGVLLPVALEITSNLDWSDGGRRQSTSTPFSILSLQIYNDRDLMPVTTAQGGHRHLWDS</sequence>
<dbReference type="AlphaFoldDB" id="A0A2I0LBS0"/>
<reference evidence="1 2" key="1">
    <citation type="submission" date="2017-11" db="EMBL/GenBank/DDBJ databases">
        <title>De-novo sequencing of pomegranate (Punica granatum L.) genome.</title>
        <authorList>
            <person name="Akparov Z."/>
            <person name="Amiraslanov A."/>
            <person name="Hajiyeva S."/>
            <person name="Abbasov M."/>
            <person name="Kaur K."/>
            <person name="Hamwieh A."/>
            <person name="Solovyev V."/>
            <person name="Salamov A."/>
            <person name="Braich B."/>
            <person name="Kosarev P."/>
            <person name="Mahmoud A."/>
            <person name="Hajiyev E."/>
            <person name="Babayeva S."/>
            <person name="Izzatullayeva V."/>
            <person name="Mammadov A."/>
            <person name="Mammadov A."/>
            <person name="Sharifova S."/>
            <person name="Ojaghi J."/>
            <person name="Eynullazada K."/>
            <person name="Bayramov B."/>
            <person name="Abdulazimova A."/>
            <person name="Shahmuradov I."/>
        </authorList>
    </citation>
    <scope>NUCLEOTIDE SEQUENCE [LARGE SCALE GENOMIC DNA]</scope>
    <source>
        <strain evidence="2">cv. AG2017</strain>
        <tissue evidence="1">Leaf</tissue>
    </source>
</reference>
<proteinExistence type="predicted"/>
<comment type="caution">
    <text evidence="1">The sequence shown here is derived from an EMBL/GenBank/DDBJ whole genome shotgun (WGS) entry which is preliminary data.</text>
</comment>
<accession>A0A2I0LBS0</accession>
<keyword evidence="2" id="KW-1185">Reference proteome</keyword>
<name>A0A2I0LBS0_PUNGR</name>
<dbReference type="EMBL" id="PGOL01000060">
    <property type="protein sequence ID" value="PKI78133.1"/>
    <property type="molecule type" value="Genomic_DNA"/>
</dbReference>
<evidence type="ECO:0000313" key="1">
    <source>
        <dbReference type="EMBL" id="PKI78133.1"/>
    </source>
</evidence>
<dbReference type="Proteomes" id="UP000233551">
    <property type="component" value="Unassembled WGS sequence"/>
</dbReference>
<organism evidence="1 2">
    <name type="scientific">Punica granatum</name>
    <name type="common">Pomegranate</name>
    <dbReference type="NCBI Taxonomy" id="22663"/>
    <lineage>
        <taxon>Eukaryota</taxon>
        <taxon>Viridiplantae</taxon>
        <taxon>Streptophyta</taxon>
        <taxon>Embryophyta</taxon>
        <taxon>Tracheophyta</taxon>
        <taxon>Spermatophyta</taxon>
        <taxon>Magnoliopsida</taxon>
        <taxon>eudicotyledons</taxon>
        <taxon>Gunneridae</taxon>
        <taxon>Pentapetalae</taxon>
        <taxon>rosids</taxon>
        <taxon>malvids</taxon>
        <taxon>Myrtales</taxon>
        <taxon>Lythraceae</taxon>
        <taxon>Punica</taxon>
    </lineage>
</organism>
<evidence type="ECO:0000313" key="2">
    <source>
        <dbReference type="Proteomes" id="UP000233551"/>
    </source>
</evidence>